<dbReference type="Pfam" id="PF01127">
    <property type="entry name" value="Sdh_cyt"/>
    <property type="match status" value="1"/>
</dbReference>
<evidence type="ECO:0000256" key="12">
    <source>
        <dbReference type="PIRSR" id="PIRSR000178-1"/>
    </source>
</evidence>
<dbReference type="PIRSF" id="PIRSF000178">
    <property type="entry name" value="SDH_cyt_b560"/>
    <property type="match status" value="1"/>
</dbReference>
<dbReference type="InterPro" id="IPR000701">
    <property type="entry name" value="SuccDH_FuR_B_TM-su"/>
</dbReference>
<feature type="binding site" description="axial binding residue" evidence="12">
    <location>
        <position position="86"/>
    </location>
    <ligand>
        <name>heme</name>
        <dbReference type="ChEBI" id="CHEBI:30413"/>
        <note>ligand shared with second transmembrane subunit</note>
    </ligand>
    <ligandPart>
        <name>Fe</name>
        <dbReference type="ChEBI" id="CHEBI:18248"/>
    </ligandPart>
</feature>
<evidence type="ECO:0000256" key="9">
    <source>
        <dbReference type="ARBA" id="ARBA00023004"/>
    </source>
</evidence>
<dbReference type="RefSeq" id="WP_028838114.1">
    <property type="nucleotide sequence ID" value="NZ_SROY01000004.1"/>
</dbReference>
<gene>
    <name evidence="14" type="primary">sdhC</name>
    <name evidence="14" type="ORF">E5S66_10195</name>
</gene>
<sequence length="136" mass="14859">MAAPEPRIRERPLSPHLQVYRWQMQMMTSIIHRATGTALSVGALALVYGLLALAGGPARWNAFATCLGSPLGKLLMFGFSWALAYHLINGIRHLLQDGGLGFAIPDFIRSSWISIIGSVVFTVLAWGIVLTRWGQA</sequence>
<dbReference type="InterPro" id="IPR014314">
    <property type="entry name" value="Succ_DH_cytb556"/>
</dbReference>
<evidence type="ECO:0000256" key="8">
    <source>
        <dbReference type="ARBA" id="ARBA00022989"/>
    </source>
</evidence>
<comment type="subunit">
    <text evidence="11">Part of an enzyme complex containing four subunits: a flavoprotein, an iron-sulfur protein, plus two membrane-anchoring proteins, SdhC and SdhD. The complex can form homotrimers.</text>
</comment>
<dbReference type="PANTHER" id="PTHR10978">
    <property type="entry name" value="SUCCINATE DEHYDROGENASE CYTOCHROME B560 SUBUNIT"/>
    <property type="match status" value="1"/>
</dbReference>
<dbReference type="GO" id="GO:0009055">
    <property type="term" value="F:electron transfer activity"/>
    <property type="evidence" value="ECO:0007669"/>
    <property type="project" value="InterPro"/>
</dbReference>
<keyword evidence="9 12" id="KW-0408">Iron</keyword>
<comment type="caution">
    <text evidence="14">The sequence shown here is derived from an EMBL/GenBank/DDBJ whole genome shotgun (WGS) entry which is preliminary data.</text>
</comment>
<keyword evidence="10 13" id="KW-0472">Membrane</keyword>
<evidence type="ECO:0000256" key="13">
    <source>
        <dbReference type="SAM" id="Phobius"/>
    </source>
</evidence>
<evidence type="ECO:0000313" key="14">
    <source>
        <dbReference type="EMBL" id="TLX21307.1"/>
    </source>
</evidence>
<comment type="function">
    <text evidence="1">Membrane-anchoring subunit of succinate dehydrogenase (SDH).</text>
</comment>
<dbReference type="STRING" id="1123377.GCA_000423885_00054"/>
<keyword evidence="5 12" id="KW-0349">Heme</keyword>
<dbReference type="InterPro" id="IPR018495">
    <property type="entry name" value="Succ_DH_cyt_bsu_CS"/>
</dbReference>
<dbReference type="GO" id="GO:0046872">
    <property type="term" value="F:metal ion binding"/>
    <property type="evidence" value="ECO:0007669"/>
    <property type="project" value="UniProtKB-KW"/>
</dbReference>
<dbReference type="Proteomes" id="UP000308508">
    <property type="component" value="Unassembled WGS sequence"/>
</dbReference>
<evidence type="ECO:0000256" key="6">
    <source>
        <dbReference type="ARBA" id="ARBA00022692"/>
    </source>
</evidence>
<organism evidence="14 15">
    <name type="scientific">Thermomonas fusca</name>
    <dbReference type="NCBI Taxonomy" id="215690"/>
    <lineage>
        <taxon>Bacteria</taxon>
        <taxon>Pseudomonadati</taxon>
        <taxon>Pseudomonadota</taxon>
        <taxon>Gammaproteobacteria</taxon>
        <taxon>Lysobacterales</taxon>
        <taxon>Lysobacteraceae</taxon>
        <taxon>Thermomonas</taxon>
    </lineage>
</organism>
<evidence type="ECO:0000256" key="4">
    <source>
        <dbReference type="ARBA" id="ARBA00020076"/>
    </source>
</evidence>
<proteinExistence type="inferred from homology"/>
<keyword evidence="15" id="KW-1185">Reference proteome</keyword>
<keyword evidence="8 13" id="KW-1133">Transmembrane helix</keyword>
<evidence type="ECO:0000256" key="5">
    <source>
        <dbReference type="ARBA" id="ARBA00022617"/>
    </source>
</evidence>
<comment type="similarity">
    <text evidence="3">Belongs to the cytochrome b560 family.</text>
</comment>
<feature type="transmembrane region" description="Helical" evidence="13">
    <location>
        <begin position="30"/>
        <end position="54"/>
    </location>
</feature>
<dbReference type="Gene3D" id="1.20.1300.10">
    <property type="entry name" value="Fumarate reductase/succinate dehydrogenase, transmembrane subunit"/>
    <property type="match status" value="1"/>
</dbReference>
<dbReference type="EMBL" id="SROY01000004">
    <property type="protein sequence ID" value="TLX21307.1"/>
    <property type="molecule type" value="Genomic_DNA"/>
</dbReference>
<comment type="cofactor">
    <cofactor evidence="12">
        <name>heme</name>
        <dbReference type="ChEBI" id="CHEBI:30413"/>
    </cofactor>
    <text evidence="12">The heme is bound between the two transmembrane subunits.</text>
</comment>
<evidence type="ECO:0000256" key="2">
    <source>
        <dbReference type="ARBA" id="ARBA00004141"/>
    </source>
</evidence>
<evidence type="ECO:0000313" key="15">
    <source>
        <dbReference type="Proteomes" id="UP000308508"/>
    </source>
</evidence>
<protein>
    <recommendedName>
        <fullName evidence="4">Succinate dehydrogenase cytochrome b556 subunit</fullName>
    </recommendedName>
</protein>
<comment type="subcellular location">
    <subcellularLocation>
        <location evidence="2">Membrane</location>
        <topology evidence="2">Multi-pass membrane protein</topology>
    </subcellularLocation>
</comment>
<accession>A0A5R9PE04</accession>
<dbReference type="GO" id="GO:0006099">
    <property type="term" value="P:tricarboxylic acid cycle"/>
    <property type="evidence" value="ECO:0007669"/>
    <property type="project" value="InterPro"/>
</dbReference>
<dbReference type="SUPFAM" id="SSF81343">
    <property type="entry name" value="Fumarate reductase respiratory complex transmembrane subunits"/>
    <property type="match status" value="1"/>
</dbReference>
<dbReference type="AlphaFoldDB" id="A0A5R9PE04"/>
<evidence type="ECO:0000256" key="11">
    <source>
        <dbReference type="ARBA" id="ARBA00025912"/>
    </source>
</evidence>
<dbReference type="PANTHER" id="PTHR10978:SF5">
    <property type="entry name" value="SUCCINATE DEHYDROGENASE CYTOCHROME B560 SUBUNIT, MITOCHONDRIAL"/>
    <property type="match status" value="1"/>
</dbReference>
<evidence type="ECO:0000256" key="3">
    <source>
        <dbReference type="ARBA" id="ARBA00007244"/>
    </source>
</evidence>
<name>A0A5R9PE04_9GAMM</name>
<evidence type="ECO:0000256" key="7">
    <source>
        <dbReference type="ARBA" id="ARBA00022723"/>
    </source>
</evidence>
<dbReference type="CDD" id="cd03499">
    <property type="entry name" value="SQR_TypeC_SdhC"/>
    <property type="match status" value="1"/>
</dbReference>
<keyword evidence="6 13" id="KW-0812">Transmembrane</keyword>
<reference evidence="14 15" key="1">
    <citation type="submission" date="2019-04" db="EMBL/GenBank/DDBJ databases">
        <authorList>
            <person name="Grouzdev D.S."/>
            <person name="Nazina T.N."/>
        </authorList>
    </citation>
    <scope>NUCLEOTIDE SEQUENCE [LARGE SCALE GENOMIC DNA]</scope>
    <source>
        <strain evidence="14 15">SHC 3-19</strain>
    </source>
</reference>
<evidence type="ECO:0000256" key="10">
    <source>
        <dbReference type="ARBA" id="ARBA00023136"/>
    </source>
</evidence>
<feature type="transmembrane region" description="Helical" evidence="13">
    <location>
        <begin position="74"/>
        <end position="95"/>
    </location>
</feature>
<evidence type="ECO:0000256" key="1">
    <source>
        <dbReference type="ARBA" id="ARBA00004050"/>
    </source>
</evidence>
<keyword evidence="7 12" id="KW-0479">Metal-binding</keyword>
<dbReference type="NCBIfam" id="TIGR02970">
    <property type="entry name" value="succ_dehyd_cytB"/>
    <property type="match status" value="1"/>
</dbReference>
<dbReference type="InterPro" id="IPR034804">
    <property type="entry name" value="SQR/QFR_C/D"/>
</dbReference>
<dbReference type="GO" id="GO:0016020">
    <property type="term" value="C:membrane"/>
    <property type="evidence" value="ECO:0007669"/>
    <property type="project" value="UniProtKB-SubCell"/>
</dbReference>
<feature type="transmembrane region" description="Helical" evidence="13">
    <location>
        <begin position="107"/>
        <end position="129"/>
    </location>
</feature>
<dbReference type="PROSITE" id="PS01000">
    <property type="entry name" value="SDH_CYT_1"/>
    <property type="match status" value="1"/>
</dbReference>